<keyword evidence="2" id="KW-1185">Reference proteome</keyword>
<dbReference type="EMBL" id="CP029600">
    <property type="protein sequence ID" value="AWO02177.1"/>
    <property type="molecule type" value="Genomic_DNA"/>
</dbReference>
<name>A0ABM6WDX0_9BACT</name>
<dbReference type="RefSeq" id="WP_119076181.1">
    <property type="nucleotide sequence ID" value="NZ_CP029600.1"/>
</dbReference>
<protein>
    <recommendedName>
        <fullName evidence="3">Phosphoheptose isomerase</fullName>
    </recommendedName>
</protein>
<dbReference type="Gene3D" id="2.60.120.10">
    <property type="entry name" value="Jelly Rolls"/>
    <property type="match status" value="1"/>
</dbReference>
<dbReference type="InterPro" id="IPR011051">
    <property type="entry name" value="RmlC_Cupin_sf"/>
</dbReference>
<evidence type="ECO:0000313" key="1">
    <source>
        <dbReference type="EMBL" id="AWO02177.1"/>
    </source>
</evidence>
<accession>A0ABM6WDX0</accession>
<proteinExistence type="predicted"/>
<dbReference type="Proteomes" id="UP000246099">
    <property type="component" value="Chromosome"/>
</dbReference>
<organism evidence="1 2">
    <name type="scientific">Chitinophaga alhagiae</name>
    <dbReference type="NCBI Taxonomy" id="2203219"/>
    <lineage>
        <taxon>Bacteria</taxon>
        <taxon>Pseudomonadati</taxon>
        <taxon>Bacteroidota</taxon>
        <taxon>Chitinophagia</taxon>
        <taxon>Chitinophagales</taxon>
        <taxon>Chitinophagaceae</taxon>
        <taxon>Chitinophaga</taxon>
    </lineage>
</organism>
<dbReference type="InterPro" id="IPR014710">
    <property type="entry name" value="RmlC-like_jellyroll"/>
</dbReference>
<gene>
    <name evidence="1" type="ORF">DLD77_02080</name>
</gene>
<evidence type="ECO:0008006" key="3">
    <source>
        <dbReference type="Google" id="ProtNLM"/>
    </source>
</evidence>
<reference evidence="1 2" key="1">
    <citation type="submission" date="2018-05" db="EMBL/GenBank/DDBJ databases">
        <title>Chitinophaga sp. nov., isolated from rhizosphere soil of Alhagi.</title>
        <authorList>
            <person name="Liu Y."/>
        </authorList>
    </citation>
    <scope>NUCLEOTIDE SEQUENCE [LARGE SCALE GENOMIC DNA]</scope>
    <source>
        <strain evidence="1 2">T22</strain>
    </source>
</reference>
<sequence length="399" mass="44093">MEKRSLAAKALEQGKGILRLAPTWVPRSFCVPGRRIKLHPDDYYVLGGVRGGIDERWLSSTTPAKNGPLTGEHEGLSKIVFNDGGKEVLMLLKDAVDELKGELIGDRLWNGYKSWPMYSKFFDNQGPLPHHIHHNDEKAALIGQLGKPEAYYFPPQLNNHGGDFPYTFMGIAPGTTREQIGECLRNFTKGDNKITDLSQAFLLRPGTGWDVPPGLLHAPGSLCTYEPQKASDVFAMYQSLVNKAVIPEELLWNGTPKESIGDYEALLDVIDWDLNLDPNLHQNRFMAPKPVTGAKGYTENWVCYKSDAFSAKELTIEPGATVVIKDAAAYGLIMMQGHGKMGVWDIETPALIRYGQLTHDEYFVSESAAREGVTITNASATDPIVMLKHFGPGNPDLVL</sequence>
<evidence type="ECO:0000313" key="2">
    <source>
        <dbReference type="Proteomes" id="UP000246099"/>
    </source>
</evidence>
<dbReference type="SUPFAM" id="SSF51182">
    <property type="entry name" value="RmlC-like cupins"/>
    <property type="match status" value="1"/>
</dbReference>